<gene>
    <name evidence="1" type="ORF">CEXT_581651</name>
</gene>
<evidence type="ECO:0000313" key="2">
    <source>
        <dbReference type="Proteomes" id="UP001054945"/>
    </source>
</evidence>
<reference evidence="1 2" key="1">
    <citation type="submission" date="2021-06" db="EMBL/GenBank/DDBJ databases">
        <title>Caerostris extrusa draft genome.</title>
        <authorList>
            <person name="Kono N."/>
            <person name="Arakawa K."/>
        </authorList>
    </citation>
    <scope>NUCLEOTIDE SEQUENCE [LARGE SCALE GENOMIC DNA]</scope>
</reference>
<dbReference type="AlphaFoldDB" id="A0AAV4XJ37"/>
<dbReference type="EMBL" id="BPLR01017811">
    <property type="protein sequence ID" value="GIY94659.1"/>
    <property type="molecule type" value="Genomic_DNA"/>
</dbReference>
<evidence type="ECO:0000313" key="1">
    <source>
        <dbReference type="EMBL" id="GIY94659.1"/>
    </source>
</evidence>
<dbReference type="Proteomes" id="UP001054945">
    <property type="component" value="Unassembled WGS sequence"/>
</dbReference>
<accession>A0AAV4XJ37</accession>
<keyword evidence="2" id="KW-1185">Reference proteome</keyword>
<organism evidence="1 2">
    <name type="scientific">Caerostris extrusa</name>
    <name type="common">Bark spider</name>
    <name type="synonym">Caerostris bankana</name>
    <dbReference type="NCBI Taxonomy" id="172846"/>
    <lineage>
        <taxon>Eukaryota</taxon>
        <taxon>Metazoa</taxon>
        <taxon>Ecdysozoa</taxon>
        <taxon>Arthropoda</taxon>
        <taxon>Chelicerata</taxon>
        <taxon>Arachnida</taxon>
        <taxon>Araneae</taxon>
        <taxon>Araneomorphae</taxon>
        <taxon>Entelegynae</taxon>
        <taxon>Araneoidea</taxon>
        <taxon>Araneidae</taxon>
        <taxon>Caerostris</taxon>
    </lineage>
</organism>
<comment type="caution">
    <text evidence="1">The sequence shown here is derived from an EMBL/GenBank/DDBJ whole genome shotgun (WGS) entry which is preliminary data.</text>
</comment>
<proteinExistence type="predicted"/>
<name>A0AAV4XJ37_CAEEX</name>
<protein>
    <submittedName>
        <fullName evidence="1">Uncharacterized protein</fullName>
    </submittedName>
</protein>
<sequence>MIRAVHTQFARTLDGQYRLFAVVSIDRTHLSEATSLSLGHNDLGIHASPISTHTSNRMKHSIILKTPFFPNPASTCATVAKNQAPEWKSIAEVRLER</sequence>